<reference evidence="1" key="1">
    <citation type="journal article" date="2019" name="bioRxiv">
        <title>The Genome of the Zebra Mussel, Dreissena polymorpha: A Resource for Invasive Species Research.</title>
        <authorList>
            <person name="McCartney M.A."/>
            <person name="Auch B."/>
            <person name="Kono T."/>
            <person name="Mallez S."/>
            <person name="Zhang Y."/>
            <person name="Obille A."/>
            <person name="Becker A."/>
            <person name="Abrahante J.E."/>
            <person name="Garbe J."/>
            <person name="Badalamenti J.P."/>
            <person name="Herman A."/>
            <person name="Mangelson H."/>
            <person name="Liachko I."/>
            <person name="Sullivan S."/>
            <person name="Sone E.D."/>
            <person name="Koren S."/>
            <person name="Silverstein K.A.T."/>
            <person name="Beckman K.B."/>
            <person name="Gohl D.M."/>
        </authorList>
    </citation>
    <scope>NUCLEOTIDE SEQUENCE</scope>
    <source>
        <strain evidence="1">Duluth1</strain>
        <tissue evidence="1">Whole animal</tissue>
    </source>
</reference>
<protein>
    <submittedName>
        <fullName evidence="1">Uncharacterized protein</fullName>
    </submittedName>
</protein>
<gene>
    <name evidence="1" type="ORF">DPMN_017550</name>
</gene>
<evidence type="ECO:0000313" key="2">
    <source>
        <dbReference type="Proteomes" id="UP000828390"/>
    </source>
</evidence>
<sequence>MMERGQTSERTYKSTRNIRLKNLGIKRYSITTKIKLFTTIVKRKKYYFMKQRPFRTMSTNHNIIEVFTNTSLVKILKIRWPEKNHQRAIIDKNHKTSSRDVFYGKATPFSSLHSIRQCNISPGTPYEHEERAAKKLLAP</sequence>
<dbReference type="EMBL" id="JAIWYP010000001">
    <property type="protein sequence ID" value="KAH3893403.1"/>
    <property type="molecule type" value="Genomic_DNA"/>
</dbReference>
<dbReference type="Proteomes" id="UP000828390">
    <property type="component" value="Unassembled WGS sequence"/>
</dbReference>
<accession>A0A9D4NBK5</accession>
<organism evidence="1 2">
    <name type="scientific">Dreissena polymorpha</name>
    <name type="common">Zebra mussel</name>
    <name type="synonym">Mytilus polymorpha</name>
    <dbReference type="NCBI Taxonomy" id="45954"/>
    <lineage>
        <taxon>Eukaryota</taxon>
        <taxon>Metazoa</taxon>
        <taxon>Spiralia</taxon>
        <taxon>Lophotrochozoa</taxon>
        <taxon>Mollusca</taxon>
        <taxon>Bivalvia</taxon>
        <taxon>Autobranchia</taxon>
        <taxon>Heteroconchia</taxon>
        <taxon>Euheterodonta</taxon>
        <taxon>Imparidentia</taxon>
        <taxon>Neoheterodontei</taxon>
        <taxon>Myida</taxon>
        <taxon>Dreissenoidea</taxon>
        <taxon>Dreissenidae</taxon>
        <taxon>Dreissena</taxon>
    </lineage>
</organism>
<dbReference type="AlphaFoldDB" id="A0A9D4NBK5"/>
<name>A0A9D4NBK5_DREPO</name>
<reference evidence="1" key="2">
    <citation type="submission" date="2020-11" db="EMBL/GenBank/DDBJ databases">
        <authorList>
            <person name="McCartney M.A."/>
            <person name="Auch B."/>
            <person name="Kono T."/>
            <person name="Mallez S."/>
            <person name="Becker A."/>
            <person name="Gohl D.M."/>
            <person name="Silverstein K.A.T."/>
            <person name="Koren S."/>
            <person name="Bechman K.B."/>
            <person name="Herman A."/>
            <person name="Abrahante J.E."/>
            <person name="Garbe J."/>
        </authorList>
    </citation>
    <scope>NUCLEOTIDE SEQUENCE</scope>
    <source>
        <strain evidence="1">Duluth1</strain>
        <tissue evidence="1">Whole animal</tissue>
    </source>
</reference>
<comment type="caution">
    <text evidence="1">The sequence shown here is derived from an EMBL/GenBank/DDBJ whole genome shotgun (WGS) entry which is preliminary data.</text>
</comment>
<keyword evidence="2" id="KW-1185">Reference proteome</keyword>
<proteinExistence type="predicted"/>
<evidence type="ECO:0000313" key="1">
    <source>
        <dbReference type="EMBL" id="KAH3893403.1"/>
    </source>
</evidence>